<evidence type="ECO:0000313" key="10">
    <source>
        <dbReference type="Proteomes" id="UP000653472"/>
    </source>
</evidence>
<evidence type="ECO:0000256" key="4">
    <source>
        <dbReference type="ARBA" id="ARBA00024481"/>
    </source>
</evidence>
<dbReference type="SUPFAM" id="SSF55205">
    <property type="entry name" value="EPT/RTPC-like"/>
    <property type="match status" value="2"/>
</dbReference>
<dbReference type="Gene3D" id="3.30.360.20">
    <property type="entry name" value="RNA 3'-terminal phosphate cyclase, insert domain"/>
    <property type="match status" value="1"/>
</dbReference>
<keyword evidence="2 5" id="KW-0436">Ligase</keyword>
<evidence type="ECO:0000256" key="6">
    <source>
        <dbReference type="NCBIfam" id="TIGR03399"/>
    </source>
</evidence>
<dbReference type="InterPro" id="IPR013791">
    <property type="entry name" value="RNA3'-term_phos_cycl_insert"/>
</dbReference>
<keyword evidence="10" id="KW-1185">Reference proteome</keyword>
<gene>
    <name evidence="5" type="primary">rtcA</name>
    <name evidence="9" type="ORF">G7Y82_01125</name>
</gene>
<dbReference type="Gene3D" id="3.65.10.20">
    <property type="entry name" value="RNA 3'-terminal phosphate cyclase domain"/>
    <property type="match status" value="1"/>
</dbReference>
<keyword evidence="5" id="KW-0963">Cytoplasm</keyword>
<organism evidence="9 10">
    <name type="scientific">Solimonas marina</name>
    <dbReference type="NCBI Taxonomy" id="2714601"/>
    <lineage>
        <taxon>Bacteria</taxon>
        <taxon>Pseudomonadati</taxon>
        <taxon>Pseudomonadota</taxon>
        <taxon>Gammaproteobacteria</taxon>
        <taxon>Nevskiales</taxon>
        <taxon>Nevskiaceae</taxon>
        <taxon>Solimonas</taxon>
    </lineage>
</organism>
<sequence length="335" mass="35132">MLELDGAAGGGQLLRSALTLAMCTGQAFHIRRIRSGRSKPGLMRQHLTAVDAAAAICSADVDGAAPGATALRFTPGTIRGGDYAFAIGTAGSTTLVLQTVLPALLCANTPSTIDLQGGTHNPLAPPAEFLRDAYLPLLQRMGADVELELQRPGFYPAGGGALRASIHPCPLQPLTLRERGALSGLQALAWTSGIAPSVGERELAIVQRRLGLDAADLQRRTVQPPSGPGNALLLFARHEAVCEVFCGFGARGVSAEAVAERTCEAVRDYLCGSAAVGACLADQLLLPLALAGGGTFTTARITDHLQSNARLIEKFLPVEIDWHESDGCWQVDVRR</sequence>
<dbReference type="EC" id="6.5.1.4" evidence="5 6"/>
<dbReference type="GO" id="GO:0003963">
    <property type="term" value="F:RNA-3'-phosphate cyclase activity"/>
    <property type="evidence" value="ECO:0007669"/>
    <property type="project" value="UniProtKB-UniRule"/>
</dbReference>
<feature type="active site" description="Tele-AMP-histidine intermediate" evidence="5">
    <location>
        <position position="304"/>
    </location>
</feature>
<dbReference type="AlphaFoldDB" id="A0A969W7F0"/>
<evidence type="ECO:0000256" key="1">
    <source>
        <dbReference type="ARBA" id="ARBA00009206"/>
    </source>
</evidence>
<evidence type="ECO:0000259" key="7">
    <source>
        <dbReference type="Pfam" id="PF01137"/>
    </source>
</evidence>
<name>A0A969W7F0_9GAMM</name>
<dbReference type="SUPFAM" id="SSF52913">
    <property type="entry name" value="RNA 3'-terminal phosphate cyclase, RPTC, insert domain"/>
    <property type="match status" value="1"/>
</dbReference>
<dbReference type="NCBIfam" id="NF003246">
    <property type="entry name" value="PRK04204.1-2"/>
    <property type="match status" value="1"/>
</dbReference>
<dbReference type="InterPro" id="IPR023797">
    <property type="entry name" value="RNA3'_phos_cyclase_dom"/>
</dbReference>
<dbReference type="Pfam" id="PF01137">
    <property type="entry name" value="RTC"/>
    <property type="match status" value="1"/>
</dbReference>
<dbReference type="PANTHER" id="PTHR11096">
    <property type="entry name" value="RNA 3' TERMINAL PHOSPHATE CYCLASE"/>
    <property type="match status" value="1"/>
</dbReference>
<keyword evidence="3 5" id="KW-0547">Nucleotide-binding</keyword>
<feature type="domain" description="RNA 3'-terminal phosphate cyclase" evidence="7">
    <location>
        <begin position="9"/>
        <end position="320"/>
    </location>
</feature>
<accession>A0A969W7F0</accession>
<feature type="domain" description="RNA 3'-terminal phosphate cyclase insert" evidence="8">
    <location>
        <begin position="178"/>
        <end position="270"/>
    </location>
</feature>
<dbReference type="Proteomes" id="UP000653472">
    <property type="component" value="Unassembled WGS sequence"/>
</dbReference>
<reference evidence="9" key="1">
    <citation type="submission" date="2020-03" db="EMBL/GenBank/DDBJ databases">
        <title>Solimonas marina sp. nov., isolated from deep seawater of the Pacific Ocean.</title>
        <authorList>
            <person name="Liu X."/>
            <person name="Lai Q."/>
            <person name="Sun F."/>
            <person name="Gai Y."/>
            <person name="Li G."/>
            <person name="Shao Z."/>
        </authorList>
    </citation>
    <scope>NUCLEOTIDE SEQUENCE</scope>
    <source>
        <strain evidence="9">C16B3</strain>
    </source>
</reference>
<dbReference type="InterPro" id="IPR036553">
    <property type="entry name" value="RPTC_insert"/>
</dbReference>
<dbReference type="NCBIfam" id="TIGR03399">
    <property type="entry name" value="RNA_3prim_cycl"/>
    <property type="match status" value="1"/>
</dbReference>
<dbReference type="RefSeq" id="WP_168146157.1">
    <property type="nucleotide sequence ID" value="NZ_JAAVXB010000001.1"/>
</dbReference>
<protein>
    <recommendedName>
        <fullName evidence="5 6">RNA 3'-terminal phosphate cyclase</fullName>
        <shortName evidence="5">RNA cyclase</shortName>
        <shortName evidence="5">RNA-3'-phosphate cyclase</shortName>
        <ecNumber evidence="5 6">6.5.1.4</ecNumber>
    </recommendedName>
</protein>
<dbReference type="GO" id="GO:0005524">
    <property type="term" value="F:ATP binding"/>
    <property type="evidence" value="ECO:0007669"/>
    <property type="project" value="UniProtKB-KW"/>
</dbReference>
<dbReference type="GO" id="GO:0006396">
    <property type="term" value="P:RNA processing"/>
    <property type="evidence" value="ECO:0007669"/>
    <property type="project" value="UniProtKB-UniRule"/>
</dbReference>
<comment type="subcellular location">
    <subcellularLocation>
        <location evidence="5">Cytoplasm</location>
    </subcellularLocation>
</comment>
<dbReference type="InterPro" id="IPR037136">
    <property type="entry name" value="RNA3'_phos_cyclase_dom_sf"/>
</dbReference>
<comment type="caution">
    <text evidence="5">Lacks conserved residue(s) required for the propagation of feature annotation.</text>
</comment>
<dbReference type="GO" id="GO:0005737">
    <property type="term" value="C:cytoplasm"/>
    <property type="evidence" value="ECO:0007669"/>
    <property type="project" value="UniProtKB-SubCell"/>
</dbReference>
<evidence type="ECO:0000259" key="8">
    <source>
        <dbReference type="Pfam" id="PF05189"/>
    </source>
</evidence>
<dbReference type="Pfam" id="PF05189">
    <property type="entry name" value="RTC_insert"/>
    <property type="match status" value="1"/>
</dbReference>
<comment type="catalytic activity">
    <reaction evidence="4 5">
        <text>a 3'-end 3'-phospho-ribonucleotide-RNA + ATP = a 3'-end 2',3'-cyclophospho-ribonucleotide-RNA + AMP + diphosphate</text>
        <dbReference type="Rhea" id="RHEA:23976"/>
        <dbReference type="Rhea" id="RHEA-COMP:10463"/>
        <dbReference type="Rhea" id="RHEA-COMP:10464"/>
        <dbReference type="ChEBI" id="CHEBI:30616"/>
        <dbReference type="ChEBI" id="CHEBI:33019"/>
        <dbReference type="ChEBI" id="CHEBI:83062"/>
        <dbReference type="ChEBI" id="CHEBI:83064"/>
        <dbReference type="ChEBI" id="CHEBI:456215"/>
        <dbReference type="EC" id="6.5.1.4"/>
    </reaction>
</comment>
<evidence type="ECO:0000313" key="9">
    <source>
        <dbReference type="EMBL" id="NKF20899.1"/>
    </source>
</evidence>
<evidence type="ECO:0000256" key="2">
    <source>
        <dbReference type="ARBA" id="ARBA00022598"/>
    </source>
</evidence>
<keyword evidence="5" id="KW-0067">ATP-binding</keyword>
<dbReference type="HAMAP" id="MF_00200">
    <property type="entry name" value="RTC"/>
    <property type="match status" value="1"/>
</dbReference>
<evidence type="ECO:0000256" key="5">
    <source>
        <dbReference type="HAMAP-Rule" id="MF_00200"/>
    </source>
</evidence>
<dbReference type="InterPro" id="IPR017770">
    <property type="entry name" value="RNA3'_term_phos_cyc_type_1"/>
</dbReference>
<dbReference type="PANTHER" id="PTHR11096:SF0">
    <property type="entry name" value="RNA 3'-TERMINAL PHOSPHATE CYCLASE"/>
    <property type="match status" value="1"/>
</dbReference>
<dbReference type="InterPro" id="IPR000228">
    <property type="entry name" value="RNA3'_term_phos_cyc"/>
</dbReference>
<comment type="function">
    <text evidence="5">Catalyzes the conversion of 3'-phosphate to a 2',3'-cyclic phosphodiester at the end of RNA. The mechanism of action of the enzyme occurs in 3 steps: (A) adenylation of the enzyme by ATP; (B) transfer of adenylate to an RNA-N3'P to produce RNA-N3'PP5'A; (C) and attack of the adjacent 2'-hydroxyl on the 3'-phosphorus in the diester linkage to produce the cyclic end product. The biological role of this enzyme is unknown but it is likely to function in some aspects of cellular RNA processing.</text>
</comment>
<proteinExistence type="inferred from homology"/>
<dbReference type="PIRSF" id="PIRSF005378">
    <property type="entry name" value="RNA3'_term_phos_cycl_euk"/>
    <property type="match status" value="1"/>
</dbReference>
<evidence type="ECO:0000256" key="3">
    <source>
        <dbReference type="ARBA" id="ARBA00022741"/>
    </source>
</evidence>
<dbReference type="InterPro" id="IPR013792">
    <property type="entry name" value="RNA3'P_cycl/enolpyr_Trfase_a/b"/>
</dbReference>
<comment type="caution">
    <text evidence="9">The sequence shown here is derived from an EMBL/GenBank/DDBJ whole genome shotgun (WGS) entry which is preliminary data.</text>
</comment>
<dbReference type="EMBL" id="JAAVXB010000001">
    <property type="protein sequence ID" value="NKF20899.1"/>
    <property type="molecule type" value="Genomic_DNA"/>
</dbReference>
<comment type="similarity">
    <text evidence="1 5">Belongs to the RNA 3'-terminal cyclase family. Type 1 subfamily.</text>
</comment>
<feature type="binding site" evidence="5">
    <location>
        <position position="98"/>
    </location>
    <ligand>
        <name>ATP</name>
        <dbReference type="ChEBI" id="CHEBI:30616"/>
    </ligand>
</feature>